<evidence type="ECO:0000313" key="9">
    <source>
        <dbReference type="EMBL" id="CDX51364.1"/>
    </source>
</evidence>
<proteinExistence type="inferred from homology"/>
<evidence type="ECO:0000256" key="4">
    <source>
        <dbReference type="ARBA" id="ARBA00022827"/>
    </source>
</evidence>
<comment type="similarity">
    <text evidence="2 6">Belongs to the GMC oxidoreductase family.</text>
</comment>
<dbReference type="InterPro" id="IPR036188">
    <property type="entry name" value="FAD/NAD-bd_sf"/>
</dbReference>
<gene>
    <name evidence="9" type="ORF">MPL1032_130269</name>
</gene>
<dbReference type="PROSITE" id="PS00624">
    <property type="entry name" value="GMC_OXRED_2"/>
    <property type="match status" value="1"/>
</dbReference>
<evidence type="ECO:0000256" key="6">
    <source>
        <dbReference type="RuleBase" id="RU003968"/>
    </source>
</evidence>
<dbReference type="AlphaFoldDB" id="A0A0K2VQS6"/>
<dbReference type="Pfam" id="PF00732">
    <property type="entry name" value="GMC_oxred_N"/>
    <property type="match status" value="1"/>
</dbReference>
<dbReference type="PROSITE" id="PS00623">
    <property type="entry name" value="GMC_OXRED_1"/>
    <property type="match status" value="1"/>
</dbReference>
<dbReference type="PANTHER" id="PTHR11552:SF147">
    <property type="entry name" value="CHOLINE DEHYDROGENASE, MITOCHONDRIAL"/>
    <property type="match status" value="1"/>
</dbReference>
<keyword evidence="4 5" id="KW-0274">FAD</keyword>
<accession>A0A0K2VQS6</accession>
<feature type="domain" description="Glucose-methanol-choline oxidoreductase N-terminal" evidence="8">
    <location>
        <begin position="254"/>
        <end position="268"/>
    </location>
</feature>
<feature type="domain" description="Glucose-methanol-choline oxidoreductase N-terminal" evidence="7">
    <location>
        <begin position="81"/>
        <end position="104"/>
    </location>
</feature>
<keyword evidence="9" id="KW-0560">Oxidoreductase</keyword>
<evidence type="ECO:0000313" key="10">
    <source>
        <dbReference type="Proteomes" id="UP000182888"/>
    </source>
</evidence>
<feature type="binding site" evidence="5">
    <location>
        <position position="219"/>
    </location>
    <ligand>
        <name>FAD</name>
        <dbReference type="ChEBI" id="CHEBI:57692"/>
    </ligand>
</feature>
<feature type="binding site" evidence="5">
    <location>
        <position position="83"/>
    </location>
    <ligand>
        <name>FAD</name>
        <dbReference type="ChEBI" id="CHEBI:57692"/>
    </ligand>
</feature>
<dbReference type="GO" id="GO:0050660">
    <property type="term" value="F:flavin adenine dinucleotide binding"/>
    <property type="evidence" value="ECO:0007669"/>
    <property type="project" value="InterPro"/>
</dbReference>
<evidence type="ECO:0000256" key="1">
    <source>
        <dbReference type="ARBA" id="ARBA00001974"/>
    </source>
</evidence>
<evidence type="ECO:0000256" key="5">
    <source>
        <dbReference type="PIRSR" id="PIRSR000137-2"/>
    </source>
</evidence>
<dbReference type="PIRSF" id="PIRSF000137">
    <property type="entry name" value="Alcohol_oxidase"/>
    <property type="match status" value="1"/>
</dbReference>
<dbReference type="SUPFAM" id="SSF51905">
    <property type="entry name" value="FAD/NAD(P)-binding domain"/>
    <property type="match status" value="1"/>
</dbReference>
<evidence type="ECO:0000256" key="3">
    <source>
        <dbReference type="ARBA" id="ARBA00022630"/>
    </source>
</evidence>
<dbReference type="EC" id="1.1.99.32" evidence="9"/>
<name>A0A0K2VQS6_MESPL</name>
<keyword evidence="3 6" id="KW-0285">Flavoprotein</keyword>
<feature type="binding site" evidence="5">
    <location>
        <begin position="91"/>
        <end position="94"/>
    </location>
    <ligand>
        <name>FAD</name>
        <dbReference type="ChEBI" id="CHEBI:57692"/>
    </ligand>
</feature>
<dbReference type="InterPro" id="IPR000172">
    <property type="entry name" value="GMC_OxRdtase_N"/>
</dbReference>
<organism evidence="9 10">
    <name type="scientific">Mesorhizobium plurifarium</name>
    <dbReference type="NCBI Taxonomy" id="69974"/>
    <lineage>
        <taxon>Bacteria</taxon>
        <taxon>Pseudomonadati</taxon>
        <taxon>Pseudomonadota</taxon>
        <taxon>Alphaproteobacteria</taxon>
        <taxon>Hyphomicrobiales</taxon>
        <taxon>Phyllobacteriaceae</taxon>
        <taxon>Mesorhizobium</taxon>
    </lineage>
</organism>
<dbReference type="Gene3D" id="3.30.560.10">
    <property type="entry name" value="Glucose Oxidase, domain 3"/>
    <property type="match status" value="1"/>
</dbReference>
<reference evidence="10" key="1">
    <citation type="submission" date="2014-08" db="EMBL/GenBank/DDBJ databases">
        <authorList>
            <person name="Edwards T."/>
        </authorList>
    </citation>
    <scope>NUCLEOTIDE SEQUENCE [LARGE SCALE GENOMIC DNA]</scope>
</reference>
<sequence>MQKRYDYIITGGGSSGCVLAARLSEDPDVSVLLIEAGGADRHYLFHWPAGFAKMTKGIASWGWSTVPQKHMQNRVLWYTQAKVIGGGSSINAQVYTRGNARDYDDWRDVAGCEGWGFRDVLPYFKRAEGNERFDDDYHGTDGPLGVCVPRAALPICDAFIRAGQQMGIPYNPDFNGHRQRGIGYFQLTQRNARRCSASVGFLDPARSRRNLTVMIGTEVARIVLDGRRATGVVVRRDGVESEIACEREVLVTSGAIGSPRLLMLSGIGPADHLGSVGIKVLHDLPGVGSNLHDHLDLCVLCECSGDHSYDGILRPDRTMLAGLQYMLFKSGPVVSSLFETGAFWYADPDARSPDLQFHFGQGSGIEKGIVKLDRPGVTLNAAFIRPRSRGTVRLASADPNDVPLIDPNYWADPYDREMSLRGLELARQIMAQPALRPFIAREALPGPEARDAKTLLEYACRMAKTQHHPVGTCRMGHDELAVVSPDLKVHGLDGLRVCDASVMPSINSSNTNAPTIMIGEKASDLVAGRPPLPAALFDWERNDRPQFADA</sequence>
<protein>
    <submittedName>
        <fullName evidence="9">L-sorbose 1-dehydrogenase</fullName>
        <ecNumber evidence="9">1.1.99.32</ecNumber>
    </submittedName>
</protein>
<dbReference type="PROSITE" id="PS51257">
    <property type="entry name" value="PROKAR_LIPOPROTEIN"/>
    <property type="match status" value="1"/>
</dbReference>
<dbReference type="Pfam" id="PF05199">
    <property type="entry name" value="GMC_oxred_C"/>
    <property type="match status" value="1"/>
</dbReference>
<dbReference type="PANTHER" id="PTHR11552">
    <property type="entry name" value="GLUCOSE-METHANOL-CHOLINE GMC OXIDOREDUCTASE"/>
    <property type="match status" value="1"/>
</dbReference>
<comment type="cofactor">
    <cofactor evidence="1 5">
        <name>FAD</name>
        <dbReference type="ChEBI" id="CHEBI:57692"/>
    </cofactor>
</comment>
<dbReference type="EMBL" id="CCND01000005">
    <property type="protein sequence ID" value="CDX51364.1"/>
    <property type="molecule type" value="Genomic_DNA"/>
</dbReference>
<evidence type="ECO:0000259" key="7">
    <source>
        <dbReference type="PROSITE" id="PS00623"/>
    </source>
</evidence>
<dbReference type="InterPro" id="IPR007867">
    <property type="entry name" value="GMC_OxRtase_C"/>
</dbReference>
<evidence type="ECO:0000256" key="2">
    <source>
        <dbReference type="ARBA" id="ARBA00010790"/>
    </source>
</evidence>
<dbReference type="GO" id="GO:0016614">
    <property type="term" value="F:oxidoreductase activity, acting on CH-OH group of donors"/>
    <property type="evidence" value="ECO:0007669"/>
    <property type="project" value="InterPro"/>
</dbReference>
<dbReference type="Gene3D" id="3.50.50.60">
    <property type="entry name" value="FAD/NAD(P)-binding domain"/>
    <property type="match status" value="1"/>
</dbReference>
<dbReference type="InterPro" id="IPR012132">
    <property type="entry name" value="GMC_OxRdtase"/>
</dbReference>
<dbReference type="SUPFAM" id="SSF54373">
    <property type="entry name" value="FAD-linked reductases, C-terminal domain"/>
    <property type="match status" value="1"/>
</dbReference>
<evidence type="ECO:0000259" key="8">
    <source>
        <dbReference type="PROSITE" id="PS00624"/>
    </source>
</evidence>
<dbReference type="Proteomes" id="UP000182888">
    <property type="component" value="Unassembled WGS sequence"/>
</dbReference>